<protein>
    <submittedName>
        <fullName evidence="1">Uncharacterized protein</fullName>
    </submittedName>
</protein>
<name>A0A4Y2UWW2_ARAVE</name>
<sequence length="107" mass="12111">MFASYRNPPEFVWQTLPGPGASLPCTGIATSRHARGVSFKTEQVCDYTRQTIQPLTDLAHLYGPDSLDDKTVYKNFIHLAFHFELLAIPDPEHTDKTDFPLTDFVQI</sequence>
<evidence type="ECO:0000313" key="1">
    <source>
        <dbReference type="EMBL" id="GBO16256.1"/>
    </source>
</evidence>
<evidence type="ECO:0000313" key="2">
    <source>
        <dbReference type="Proteomes" id="UP000499080"/>
    </source>
</evidence>
<dbReference type="AlphaFoldDB" id="A0A4Y2UWW2"/>
<reference evidence="1 2" key="1">
    <citation type="journal article" date="2019" name="Sci. Rep.">
        <title>Orb-weaving spider Araneus ventricosus genome elucidates the spidroin gene catalogue.</title>
        <authorList>
            <person name="Kono N."/>
            <person name="Nakamura H."/>
            <person name="Ohtoshi R."/>
            <person name="Moran D.A.P."/>
            <person name="Shinohara A."/>
            <person name="Yoshida Y."/>
            <person name="Fujiwara M."/>
            <person name="Mori M."/>
            <person name="Tomita M."/>
            <person name="Arakawa K."/>
        </authorList>
    </citation>
    <scope>NUCLEOTIDE SEQUENCE [LARGE SCALE GENOMIC DNA]</scope>
</reference>
<dbReference type="Proteomes" id="UP000499080">
    <property type="component" value="Unassembled WGS sequence"/>
</dbReference>
<dbReference type="EMBL" id="BGPR01040168">
    <property type="protein sequence ID" value="GBO16256.1"/>
    <property type="molecule type" value="Genomic_DNA"/>
</dbReference>
<accession>A0A4Y2UWW2</accession>
<proteinExistence type="predicted"/>
<comment type="caution">
    <text evidence="1">The sequence shown here is derived from an EMBL/GenBank/DDBJ whole genome shotgun (WGS) entry which is preliminary data.</text>
</comment>
<keyword evidence="2" id="KW-1185">Reference proteome</keyword>
<gene>
    <name evidence="1" type="ORF">AVEN_228465_1</name>
</gene>
<organism evidence="1 2">
    <name type="scientific">Araneus ventricosus</name>
    <name type="common">Orbweaver spider</name>
    <name type="synonym">Epeira ventricosa</name>
    <dbReference type="NCBI Taxonomy" id="182803"/>
    <lineage>
        <taxon>Eukaryota</taxon>
        <taxon>Metazoa</taxon>
        <taxon>Ecdysozoa</taxon>
        <taxon>Arthropoda</taxon>
        <taxon>Chelicerata</taxon>
        <taxon>Arachnida</taxon>
        <taxon>Araneae</taxon>
        <taxon>Araneomorphae</taxon>
        <taxon>Entelegynae</taxon>
        <taxon>Araneoidea</taxon>
        <taxon>Araneidae</taxon>
        <taxon>Araneus</taxon>
    </lineage>
</organism>